<reference evidence="1 2" key="1">
    <citation type="submission" date="2023-08" db="EMBL/GenBank/DDBJ databases">
        <title>Black Yeasts Isolated from many extreme environments.</title>
        <authorList>
            <person name="Coleine C."/>
            <person name="Stajich J.E."/>
            <person name="Selbmann L."/>
        </authorList>
    </citation>
    <scope>NUCLEOTIDE SEQUENCE [LARGE SCALE GENOMIC DNA]</scope>
    <source>
        <strain evidence="1 2">CCFEE 536</strain>
    </source>
</reference>
<organism evidence="1 2">
    <name type="scientific">Cryomyces antarcticus</name>
    <dbReference type="NCBI Taxonomy" id="329879"/>
    <lineage>
        <taxon>Eukaryota</taxon>
        <taxon>Fungi</taxon>
        <taxon>Dikarya</taxon>
        <taxon>Ascomycota</taxon>
        <taxon>Pezizomycotina</taxon>
        <taxon>Dothideomycetes</taxon>
        <taxon>Dothideomycetes incertae sedis</taxon>
        <taxon>Cryomyces</taxon>
    </lineage>
</organism>
<dbReference type="PROSITE" id="PS00092">
    <property type="entry name" value="N6_MTASE"/>
    <property type="match status" value="1"/>
</dbReference>
<keyword evidence="2" id="KW-1185">Reference proteome</keyword>
<dbReference type="InterPro" id="IPR029063">
    <property type="entry name" value="SAM-dependent_MTases_sf"/>
</dbReference>
<name>A0ABR0M794_9PEZI</name>
<comment type="caution">
    <text evidence="1">The sequence shown here is derived from an EMBL/GenBank/DDBJ whole genome shotgun (WGS) entry which is preliminary data.</text>
</comment>
<evidence type="ECO:0008006" key="3">
    <source>
        <dbReference type="Google" id="ProtNLM"/>
    </source>
</evidence>
<dbReference type="PANTHER" id="PTHR18895:SF74">
    <property type="entry name" value="MTRF1L RELEASE FACTOR GLUTAMINE METHYLTRANSFERASE"/>
    <property type="match status" value="1"/>
</dbReference>
<evidence type="ECO:0000313" key="1">
    <source>
        <dbReference type="EMBL" id="KAK5289452.1"/>
    </source>
</evidence>
<accession>A0ABR0M794</accession>
<sequence>MADNPETVGTEYFGDVEIECEPGVLIPRWETAESVSCLAERLFPENGKPTLPRELRVLDLCTGTGCIPLHFHHAFNEGLRRAGVEGDSVDLRLLGVDISKKAVNLARRNQRRLEHEYTGSTQFELSALQCLQFIQADVLKDDSGPTDTNIQALVDVLKSYAKESGEALGWDVLISNPPYISPSSFNTSTSRSVRVFEPKLALVPPDVPGSTDLNAGDVFYPRLLAIAEEVSAKIVLFEVADLEQADRVANIANSTGLWGGIQIWRDVPAETPVELTRSGFKVLGHGNGRSVFCWRGEAAEWLGLEREESDRAQSLM</sequence>
<dbReference type="InterPro" id="IPR050320">
    <property type="entry name" value="N5-glutamine_MTase"/>
</dbReference>
<evidence type="ECO:0000313" key="2">
    <source>
        <dbReference type="Proteomes" id="UP001357485"/>
    </source>
</evidence>
<dbReference type="EMBL" id="JAVRRA010000265">
    <property type="protein sequence ID" value="KAK5289452.1"/>
    <property type="molecule type" value="Genomic_DNA"/>
</dbReference>
<dbReference type="InterPro" id="IPR002052">
    <property type="entry name" value="DNA_methylase_N6_adenine_CS"/>
</dbReference>
<dbReference type="Proteomes" id="UP001357485">
    <property type="component" value="Unassembled WGS sequence"/>
</dbReference>
<gene>
    <name evidence="1" type="ORF">LTR16_002934</name>
</gene>
<protein>
    <recommendedName>
        <fullName evidence="3">Methyltransferase domain-containing protein</fullName>
    </recommendedName>
</protein>
<dbReference type="CDD" id="cd02440">
    <property type="entry name" value="AdoMet_MTases"/>
    <property type="match status" value="1"/>
</dbReference>
<dbReference type="PANTHER" id="PTHR18895">
    <property type="entry name" value="HEMK METHYLTRANSFERASE"/>
    <property type="match status" value="1"/>
</dbReference>
<proteinExistence type="predicted"/>
<dbReference type="Gene3D" id="3.40.50.150">
    <property type="entry name" value="Vaccinia Virus protein VP39"/>
    <property type="match status" value="1"/>
</dbReference>
<dbReference type="SUPFAM" id="SSF53335">
    <property type="entry name" value="S-adenosyl-L-methionine-dependent methyltransferases"/>
    <property type="match status" value="1"/>
</dbReference>